<reference evidence="2 3" key="1">
    <citation type="submission" date="2019-12" db="EMBL/GenBank/DDBJ databases">
        <title>The draft genomic sequence of strain Chitinophaga oryziterrae JCM 16595.</title>
        <authorList>
            <person name="Zhang X."/>
        </authorList>
    </citation>
    <scope>NUCLEOTIDE SEQUENCE [LARGE SCALE GENOMIC DNA]</scope>
    <source>
        <strain evidence="2 3">JCM 16595</strain>
    </source>
</reference>
<dbReference type="Proteomes" id="UP000468388">
    <property type="component" value="Unassembled WGS sequence"/>
</dbReference>
<keyword evidence="1" id="KW-0732">Signal</keyword>
<evidence type="ECO:0000313" key="3">
    <source>
        <dbReference type="Proteomes" id="UP000468388"/>
    </source>
</evidence>
<gene>
    <name evidence="2" type="ORF">GO495_03245</name>
</gene>
<evidence type="ECO:0000313" key="2">
    <source>
        <dbReference type="EMBL" id="MVT39589.1"/>
    </source>
</evidence>
<proteinExistence type="predicted"/>
<dbReference type="EMBL" id="WRXO01000001">
    <property type="protein sequence ID" value="MVT39589.1"/>
    <property type="molecule type" value="Genomic_DNA"/>
</dbReference>
<accession>A0A6N8J5V1</accession>
<feature type="chain" id="PRO_5026654377" evidence="1">
    <location>
        <begin position="20"/>
        <end position="521"/>
    </location>
</feature>
<protein>
    <submittedName>
        <fullName evidence="2">T9SS type A sorting domain-containing protein</fullName>
    </submittedName>
</protein>
<dbReference type="NCBIfam" id="TIGR04183">
    <property type="entry name" value="Por_Secre_tail"/>
    <property type="match status" value="1"/>
</dbReference>
<organism evidence="2 3">
    <name type="scientific">Chitinophaga oryziterrae</name>
    <dbReference type="NCBI Taxonomy" id="1031224"/>
    <lineage>
        <taxon>Bacteria</taxon>
        <taxon>Pseudomonadati</taxon>
        <taxon>Bacteroidota</taxon>
        <taxon>Chitinophagia</taxon>
        <taxon>Chitinophagales</taxon>
        <taxon>Chitinophagaceae</taxon>
        <taxon>Chitinophaga</taxon>
    </lineage>
</organism>
<dbReference type="AlphaFoldDB" id="A0A6N8J5V1"/>
<dbReference type="InterPro" id="IPR026444">
    <property type="entry name" value="Secre_tail"/>
</dbReference>
<keyword evidence="3" id="KW-1185">Reference proteome</keyword>
<name>A0A6N8J5V1_9BACT</name>
<evidence type="ECO:0000256" key="1">
    <source>
        <dbReference type="SAM" id="SignalP"/>
    </source>
</evidence>
<dbReference type="OrthoDB" id="600763at2"/>
<feature type="signal peptide" evidence="1">
    <location>
        <begin position="1"/>
        <end position="19"/>
    </location>
</feature>
<dbReference type="RefSeq" id="WP_157298253.1">
    <property type="nucleotide sequence ID" value="NZ_BAAAZB010000005.1"/>
</dbReference>
<sequence>MKRYLLLLCFLISFTNAFAQQATYIASDGKVWSYGNVAFFGDVTNDGLLGSNPSSILYFIGKQWTNGFAALLKDESASGVDGIGGIFRFAGITGQQTVAGGYNVASRSGASFPNLEVSNPNGILLADLNDLKVRDTLKFTNGSIFLNGWNLQVGQNNPGNITGYNQSRFVVTGTGSSGGFLYRSKLTTSTGPIVFPIGTTATNYAPAGVVYGGPADDFKARVFDSVYQFAMSGYTINDSVVYKTWNVGQENPGQGPVTMTLQHMDTEEGVDYVANRDSSYISQFVSGNWERRTGVNDNMGPGTLIYSGALTGATMHARTFADLGMNTYLTKFASIAYYLPADIIHFNAYRVSYALADLVWTTSRETNNAVFEIERMYDNETSFTKIATVPTKAPGGNSTSRLDYFYEDPNSYDGWTYYRIKVVSISGKYLYTDVREVPPLIKVTVYPNPNFGQFKVDIKGIKVPLVLQMIDTWGQVVRSQVVVKSGEVQITDMPAGTYFLVLTYKDSRKQAYVCKVIVIDH</sequence>
<comment type="caution">
    <text evidence="2">The sequence shown here is derived from an EMBL/GenBank/DDBJ whole genome shotgun (WGS) entry which is preliminary data.</text>
</comment>